<dbReference type="AlphaFoldDB" id="A0A381SPU9"/>
<evidence type="ECO:0000313" key="4">
    <source>
        <dbReference type="EMBL" id="SVA06075.1"/>
    </source>
</evidence>
<comment type="cofactor">
    <cofactor evidence="1">
        <name>pyridoxal 5'-phosphate</name>
        <dbReference type="ChEBI" id="CHEBI:597326"/>
    </cofactor>
</comment>
<keyword evidence="2" id="KW-0663">Pyridoxal phosphate</keyword>
<dbReference type="Pfam" id="PF00266">
    <property type="entry name" value="Aminotran_5"/>
    <property type="match status" value="1"/>
</dbReference>
<proteinExistence type="predicted"/>
<dbReference type="PROSITE" id="PS00595">
    <property type="entry name" value="AA_TRANSFER_CLASS_5"/>
    <property type="match status" value="1"/>
</dbReference>
<feature type="domain" description="Aminotransferase class V" evidence="3">
    <location>
        <begin position="24"/>
        <end position="206"/>
    </location>
</feature>
<dbReference type="InterPro" id="IPR020578">
    <property type="entry name" value="Aminotrans_V_PyrdxlP_BS"/>
</dbReference>
<gene>
    <name evidence="4" type="ORF">METZ01_LOCUS58929</name>
</gene>
<dbReference type="PANTHER" id="PTHR43586">
    <property type="entry name" value="CYSTEINE DESULFURASE"/>
    <property type="match status" value="1"/>
</dbReference>
<dbReference type="InterPro" id="IPR000192">
    <property type="entry name" value="Aminotrans_V_dom"/>
</dbReference>
<dbReference type="InterPro" id="IPR015421">
    <property type="entry name" value="PyrdxlP-dep_Trfase_major"/>
</dbReference>
<organism evidence="4">
    <name type="scientific">marine metagenome</name>
    <dbReference type="NCBI Taxonomy" id="408172"/>
    <lineage>
        <taxon>unclassified sequences</taxon>
        <taxon>metagenomes</taxon>
        <taxon>ecological metagenomes</taxon>
    </lineage>
</organism>
<evidence type="ECO:0000259" key="3">
    <source>
        <dbReference type="Pfam" id="PF00266"/>
    </source>
</evidence>
<accession>A0A381SPU9</accession>
<dbReference type="InterPro" id="IPR015424">
    <property type="entry name" value="PyrdxlP-dep_Trfase"/>
</dbReference>
<dbReference type="SUPFAM" id="SSF53383">
    <property type="entry name" value="PLP-dependent transferases"/>
    <property type="match status" value="1"/>
</dbReference>
<dbReference type="Gene3D" id="3.40.640.10">
    <property type="entry name" value="Type I PLP-dependent aspartate aminotransferase-like (Major domain)"/>
    <property type="match status" value="1"/>
</dbReference>
<dbReference type="EMBL" id="UINC01003408">
    <property type="protein sequence ID" value="SVA06075.1"/>
    <property type="molecule type" value="Genomic_DNA"/>
</dbReference>
<evidence type="ECO:0000256" key="1">
    <source>
        <dbReference type="ARBA" id="ARBA00001933"/>
    </source>
</evidence>
<evidence type="ECO:0000256" key="2">
    <source>
        <dbReference type="ARBA" id="ARBA00022898"/>
    </source>
</evidence>
<reference evidence="4" key="1">
    <citation type="submission" date="2018-05" db="EMBL/GenBank/DDBJ databases">
        <authorList>
            <person name="Lanie J.A."/>
            <person name="Ng W.-L."/>
            <person name="Kazmierczak K.M."/>
            <person name="Andrzejewski T.M."/>
            <person name="Davidsen T.M."/>
            <person name="Wayne K.J."/>
            <person name="Tettelin H."/>
            <person name="Glass J.I."/>
            <person name="Rusch D."/>
            <person name="Podicherti R."/>
            <person name="Tsui H.-C.T."/>
            <person name="Winkler M.E."/>
        </authorList>
    </citation>
    <scope>NUCLEOTIDE SEQUENCE</scope>
</reference>
<sequence length="207" mass="22437">MPEPVSAAVDRHIHTRMHYGGDKDELRAEVERARHAFAGLINSSVNEIAITKNVSEGLNLFAASLPWEAGDNVLVCPELEHPNNIYLWFNLARLKGIEVRTIPADEGRMPVAAMGNALDERTRVVTMPSISFAPGFLTDVKSLALSAKQVGALTLVDAAQSIGAIDTNVRDLGIDALAVATQKCLLSLYGFGFLYVRREVAESLVPI</sequence>
<protein>
    <recommendedName>
        <fullName evidence="3">Aminotransferase class V domain-containing protein</fullName>
    </recommendedName>
</protein>
<name>A0A381SPU9_9ZZZZ</name>
<dbReference type="PANTHER" id="PTHR43586:SF15">
    <property type="entry name" value="BLR3095 PROTEIN"/>
    <property type="match status" value="1"/>
</dbReference>
<feature type="non-terminal residue" evidence="4">
    <location>
        <position position="207"/>
    </location>
</feature>